<dbReference type="Pfam" id="PF02581">
    <property type="entry name" value="TMP-TENI"/>
    <property type="match status" value="1"/>
</dbReference>
<comment type="catalytic activity">
    <reaction evidence="12 13">
        <text>2-[(2R,5Z)-2-carboxy-4-methylthiazol-5(2H)-ylidene]ethyl phosphate + 4-amino-2-methyl-5-(diphosphooxymethyl)pyrimidine + 2 H(+) = thiamine phosphate + CO2 + diphosphate</text>
        <dbReference type="Rhea" id="RHEA:47844"/>
        <dbReference type="ChEBI" id="CHEBI:15378"/>
        <dbReference type="ChEBI" id="CHEBI:16526"/>
        <dbReference type="ChEBI" id="CHEBI:33019"/>
        <dbReference type="ChEBI" id="CHEBI:37575"/>
        <dbReference type="ChEBI" id="CHEBI:57841"/>
        <dbReference type="ChEBI" id="CHEBI:62899"/>
        <dbReference type="EC" id="2.5.1.3"/>
    </reaction>
</comment>
<evidence type="ECO:0000313" key="17">
    <source>
        <dbReference type="Proteomes" id="UP000295565"/>
    </source>
</evidence>
<dbReference type="InterPro" id="IPR034291">
    <property type="entry name" value="TMP_synthase"/>
</dbReference>
<evidence type="ECO:0000256" key="11">
    <source>
        <dbReference type="ARBA" id="ARBA00047851"/>
    </source>
</evidence>
<comment type="pathway">
    <text evidence="1 13">Cofactor biosynthesis; thiamine diphosphate biosynthesis; thiamine phosphate from 4-amino-2-methyl-5-diphosphomethylpyrimidine and 4-methyl-5-(2-phosphoethyl)-thiazole: step 1/1.</text>
</comment>
<feature type="domain" description="Pyridoxamine kinase/Phosphomethylpyrimidine kinase" evidence="15">
    <location>
        <begin position="15"/>
        <end position="254"/>
    </location>
</feature>
<dbReference type="GO" id="GO:0008902">
    <property type="term" value="F:hydroxymethylpyrimidine kinase activity"/>
    <property type="evidence" value="ECO:0007669"/>
    <property type="project" value="TreeGrafter"/>
</dbReference>
<evidence type="ECO:0000259" key="14">
    <source>
        <dbReference type="Pfam" id="PF02581"/>
    </source>
</evidence>
<feature type="binding site" evidence="13">
    <location>
        <position position="364"/>
    </location>
    <ligand>
        <name>4-amino-2-methyl-5-(diphosphooxymethyl)pyrimidine</name>
        <dbReference type="ChEBI" id="CHEBI:57841"/>
    </ligand>
</feature>
<dbReference type="PANTHER" id="PTHR20858:SF17">
    <property type="entry name" value="HYDROXYMETHYLPYRIMIDINE_PHOSPHOMETHYLPYRIMIDINE KINASE THI20-RELATED"/>
    <property type="match status" value="1"/>
</dbReference>
<comment type="similarity">
    <text evidence="13">Belongs to the thiamine-phosphate synthase family.</text>
</comment>
<evidence type="ECO:0000256" key="4">
    <source>
        <dbReference type="ARBA" id="ARBA00022741"/>
    </source>
</evidence>
<keyword evidence="17" id="KW-1185">Reference proteome</keyword>
<dbReference type="InterPro" id="IPR004399">
    <property type="entry name" value="HMP/HMP-P_kinase_dom"/>
</dbReference>
<evidence type="ECO:0000256" key="6">
    <source>
        <dbReference type="ARBA" id="ARBA00022840"/>
    </source>
</evidence>
<evidence type="ECO:0000313" key="16">
    <source>
        <dbReference type="EMBL" id="TCK46642.1"/>
    </source>
</evidence>
<evidence type="ECO:0000256" key="7">
    <source>
        <dbReference type="ARBA" id="ARBA00022842"/>
    </source>
</evidence>
<dbReference type="InterPro" id="IPR029056">
    <property type="entry name" value="Ribokinase-like"/>
</dbReference>
<dbReference type="FunFam" id="3.20.20.70:FF:000064">
    <property type="entry name" value="Thiamine-phosphate synthase"/>
    <property type="match status" value="1"/>
</dbReference>
<dbReference type="GO" id="GO:0009229">
    <property type="term" value="P:thiamine diphosphate biosynthetic process"/>
    <property type="evidence" value="ECO:0007669"/>
    <property type="project" value="UniProtKB-UniRule"/>
</dbReference>
<evidence type="ECO:0000256" key="5">
    <source>
        <dbReference type="ARBA" id="ARBA00022777"/>
    </source>
</evidence>
<dbReference type="UniPathway" id="UPA00060">
    <property type="reaction ID" value="UER00138"/>
</dbReference>
<dbReference type="InterPro" id="IPR022998">
    <property type="entry name" value="ThiamineP_synth_TenI"/>
</dbReference>
<comment type="cofactor">
    <cofactor evidence="13">
        <name>Mg(2+)</name>
        <dbReference type="ChEBI" id="CHEBI:18420"/>
    </cofactor>
    <text evidence="13">Binds 1 Mg(2+) ion per subunit.</text>
</comment>
<dbReference type="NCBIfam" id="TIGR00097">
    <property type="entry name" value="HMP-P_kinase"/>
    <property type="match status" value="1"/>
</dbReference>
<keyword evidence="2 13" id="KW-0808">Transferase</keyword>
<organism evidence="16 17">
    <name type="scientific">Celerinatantimonas diazotrophica</name>
    <dbReference type="NCBI Taxonomy" id="412034"/>
    <lineage>
        <taxon>Bacteria</taxon>
        <taxon>Pseudomonadati</taxon>
        <taxon>Pseudomonadota</taxon>
        <taxon>Gammaproteobacteria</taxon>
        <taxon>Celerinatantimonadaceae</taxon>
        <taxon>Celerinatantimonas</taxon>
    </lineage>
</organism>
<keyword evidence="3 13" id="KW-0479">Metal-binding</keyword>
<comment type="caution">
    <text evidence="16">The sequence shown here is derived from an EMBL/GenBank/DDBJ whole genome shotgun (WGS) entry which is preliminary data.</text>
</comment>
<dbReference type="NCBIfam" id="NF002904">
    <property type="entry name" value="PRK03512.1"/>
    <property type="match status" value="1"/>
</dbReference>
<accession>A0A4R1J7Z0</accession>
<dbReference type="Proteomes" id="UP000295565">
    <property type="component" value="Unassembled WGS sequence"/>
</dbReference>
<dbReference type="InterPro" id="IPR013785">
    <property type="entry name" value="Aldolase_TIM"/>
</dbReference>
<keyword evidence="9" id="KW-0511">Multifunctional enzyme</keyword>
<dbReference type="RefSeq" id="WP_165872783.1">
    <property type="nucleotide sequence ID" value="NZ_OU594967.1"/>
</dbReference>
<keyword evidence="8 13" id="KW-0784">Thiamine biosynthesis</keyword>
<evidence type="ECO:0000256" key="13">
    <source>
        <dbReference type="HAMAP-Rule" id="MF_00097"/>
    </source>
</evidence>
<dbReference type="Pfam" id="PF08543">
    <property type="entry name" value="Phos_pyr_kin"/>
    <property type="match status" value="1"/>
</dbReference>
<dbReference type="GO" id="GO:0004789">
    <property type="term" value="F:thiamine-phosphate diphosphorylase activity"/>
    <property type="evidence" value="ECO:0007669"/>
    <property type="project" value="UniProtKB-UniRule"/>
</dbReference>
<feature type="binding site" evidence="13">
    <location>
        <position position="434"/>
    </location>
    <ligand>
        <name>4-amino-2-methyl-5-(diphosphooxymethyl)pyrimidine</name>
        <dbReference type="ChEBI" id="CHEBI:57841"/>
    </ligand>
</feature>
<dbReference type="Gene3D" id="3.40.1190.20">
    <property type="match status" value="1"/>
</dbReference>
<keyword evidence="5" id="KW-0418">Kinase</keyword>
<gene>
    <name evidence="13" type="primary">thiE</name>
    <name evidence="16" type="ORF">EV690_3227</name>
</gene>
<dbReference type="AlphaFoldDB" id="A0A4R1J7Z0"/>
<dbReference type="InterPro" id="IPR013749">
    <property type="entry name" value="PM/HMP-P_kinase-1"/>
</dbReference>
<dbReference type="SUPFAM" id="SSF53613">
    <property type="entry name" value="Ribokinase-like"/>
    <property type="match status" value="1"/>
</dbReference>
<evidence type="ECO:0000256" key="9">
    <source>
        <dbReference type="ARBA" id="ARBA00023268"/>
    </source>
</evidence>
<keyword evidence="6" id="KW-0067">ATP-binding</keyword>
<dbReference type="CDD" id="cd00564">
    <property type="entry name" value="TMP_TenI"/>
    <property type="match status" value="1"/>
</dbReference>
<comment type="catalytic activity">
    <reaction evidence="11 13">
        <text>2-(2-carboxy-4-methylthiazol-5-yl)ethyl phosphate + 4-amino-2-methyl-5-(diphosphooxymethyl)pyrimidine + 2 H(+) = thiamine phosphate + CO2 + diphosphate</text>
        <dbReference type="Rhea" id="RHEA:47848"/>
        <dbReference type="ChEBI" id="CHEBI:15378"/>
        <dbReference type="ChEBI" id="CHEBI:16526"/>
        <dbReference type="ChEBI" id="CHEBI:33019"/>
        <dbReference type="ChEBI" id="CHEBI:37575"/>
        <dbReference type="ChEBI" id="CHEBI:57841"/>
        <dbReference type="ChEBI" id="CHEBI:62890"/>
        <dbReference type="EC" id="2.5.1.3"/>
    </reaction>
</comment>
<dbReference type="NCBIfam" id="TIGR00693">
    <property type="entry name" value="thiE"/>
    <property type="match status" value="1"/>
</dbReference>
<evidence type="ECO:0000259" key="15">
    <source>
        <dbReference type="Pfam" id="PF08543"/>
    </source>
</evidence>
<feature type="binding site" evidence="13">
    <location>
        <position position="365"/>
    </location>
    <ligand>
        <name>Mg(2+)</name>
        <dbReference type="ChEBI" id="CHEBI:18420"/>
    </ligand>
</feature>
<dbReference type="InterPro" id="IPR036206">
    <property type="entry name" value="ThiamineP_synth_sf"/>
</dbReference>
<dbReference type="PANTHER" id="PTHR20858">
    <property type="entry name" value="PHOSPHOMETHYLPYRIMIDINE KINASE"/>
    <property type="match status" value="1"/>
</dbReference>
<dbReference type="GO" id="GO:0009228">
    <property type="term" value="P:thiamine biosynthetic process"/>
    <property type="evidence" value="ECO:0007669"/>
    <property type="project" value="UniProtKB-KW"/>
</dbReference>
<dbReference type="HAMAP" id="MF_00097">
    <property type="entry name" value="TMP_synthase"/>
    <property type="match status" value="1"/>
</dbReference>
<dbReference type="GO" id="GO:0008972">
    <property type="term" value="F:phosphomethylpyrimidine kinase activity"/>
    <property type="evidence" value="ECO:0007669"/>
    <property type="project" value="InterPro"/>
</dbReference>
<evidence type="ECO:0000256" key="8">
    <source>
        <dbReference type="ARBA" id="ARBA00022977"/>
    </source>
</evidence>
<evidence type="ECO:0000256" key="12">
    <source>
        <dbReference type="ARBA" id="ARBA00047883"/>
    </source>
</evidence>
<protein>
    <recommendedName>
        <fullName evidence="13">Thiamine-phosphate synthase</fullName>
        <shortName evidence="13">TP synthase</shortName>
        <shortName evidence="13">TPS</shortName>
        <ecNumber evidence="13">2.5.1.3</ecNumber>
    </recommendedName>
    <alternativeName>
        <fullName evidence="13">Thiamine-phosphate pyrophosphorylase</fullName>
        <shortName evidence="13">TMP pyrophosphorylase</shortName>
        <shortName evidence="13">TMP-PPase</shortName>
    </alternativeName>
</protein>
<feature type="binding site" evidence="13">
    <location>
        <position position="463"/>
    </location>
    <ligand>
        <name>2-[(2R,5Z)-2-carboxy-4-methylthiazol-5(2H)-ylidene]ethyl phosphate</name>
        <dbReference type="ChEBI" id="CHEBI:62899"/>
    </ligand>
</feature>
<sequence length="505" mass="54411">MNKQKPLMWIIAGQDSSGGAGIVADLLTTHDFDVTPSVVISALTAQNSQQLLGVEPCSVDFFKLQFDAIAMLQPCAIKVGMLANLEQVDVLTQTLHQLKRQQPDLKVVIDPVLVSSSGYNLGDVERVARFDRLFAEADLITPNIPELMTLTDTSIHSPEDLVKAAQQLAQRCQCAVLAKGGDSSFGERCVDVLCHFGSELVLSAPRIDTAHSHGTGCSLSSAIAAMLAHGYSLFDAVVAGKAYISRGLRLAVGQNSLPGAVAHWGRADQFADYPVIESSKTEIGRRYSALSNWPVAPQTAFARLDEQPGFYPLVDCFEWVEKLLHAGVRTLQLRIKEMAPAALKHCIFQSVQLAKQYRAQLFINDYWQLAIEAGAYGVHLGQEDIAANAVDLEAIARAGIRLGVSSHGEYELLRALALNPSYVAMGQVFATQSKVMPSAALGLTRFRQLCTLVDDCPIVAIGGIDLDNARPVIEAGADGLAVVSALSQSHAYLETIAKFNDIIGE</sequence>
<feature type="binding site" evidence="13">
    <location>
        <begin position="431"/>
        <end position="433"/>
    </location>
    <ligand>
        <name>2-[(2R,5Z)-2-carboxy-4-methylthiazol-5(2H)-ylidene]ethyl phosphate</name>
        <dbReference type="ChEBI" id="CHEBI:62899"/>
    </ligand>
</feature>
<dbReference type="GO" id="GO:0005524">
    <property type="term" value="F:ATP binding"/>
    <property type="evidence" value="ECO:0007669"/>
    <property type="project" value="UniProtKB-KW"/>
</dbReference>
<comment type="catalytic activity">
    <reaction evidence="10 13">
        <text>4-methyl-5-(2-phosphooxyethyl)-thiazole + 4-amino-2-methyl-5-(diphosphooxymethyl)pyrimidine + H(+) = thiamine phosphate + diphosphate</text>
        <dbReference type="Rhea" id="RHEA:22328"/>
        <dbReference type="ChEBI" id="CHEBI:15378"/>
        <dbReference type="ChEBI" id="CHEBI:33019"/>
        <dbReference type="ChEBI" id="CHEBI:37575"/>
        <dbReference type="ChEBI" id="CHEBI:57841"/>
        <dbReference type="ChEBI" id="CHEBI:58296"/>
        <dbReference type="EC" id="2.5.1.3"/>
    </reaction>
</comment>
<evidence type="ECO:0000256" key="1">
    <source>
        <dbReference type="ARBA" id="ARBA00005165"/>
    </source>
</evidence>
<dbReference type="Gene3D" id="3.20.20.70">
    <property type="entry name" value="Aldolase class I"/>
    <property type="match status" value="1"/>
</dbReference>
<feature type="binding site" evidence="13">
    <location>
        <position position="384"/>
    </location>
    <ligand>
        <name>Mg(2+)</name>
        <dbReference type="ChEBI" id="CHEBI:18420"/>
    </ligand>
</feature>
<feature type="domain" description="Thiamine phosphate synthase/TenI" evidence="14">
    <location>
        <begin position="316"/>
        <end position="486"/>
    </location>
</feature>
<dbReference type="CDD" id="cd01169">
    <property type="entry name" value="HMPP_kinase"/>
    <property type="match status" value="1"/>
</dbReference>
<dbReference type="EC" id="2.5.1.3" evidence="13"/>
<evidence type="ECO:0000256" key="10">
    <source>
        <dbReference type="ARBA" id="ARBA00047334"/>
    </source>
</evidence>
<dbReference type="GO" id="GO:0005829">
    <property type="term" value="C:cytosol"/>
    <property type="evidence" value="ECO:0007669"/>
    <property type="project" value="TreeGrafter"/>
</dbReference>
<evidence type="ECO:0000256" key="2">
    <source>
        <dbReference type="ARBA" id="ARBA00022679"/>
    </source>
</evidence>
<keyword evidence="7 13" id="KW-0460">Magnesium</keyword>
<name>A0A4R1J7Z0_9GAMM</name>
<evidence type="ECO:0000256" key="3">
    <source>
        <dbReference type="ARBA" id="ARBA00022723"/>
    </source>
</evidence>
<proteinExistence type="inferred from homology"/>
<dbReference type="SUPFAM" id="SSF51391">
    <property type="entry name" value="Thiamin phosphate synthase"/>
    <property type="match status" value="1"/>
</dbReference>
<feature type="binding site" evidence="13">
    <location>
        <begin position="332"/>
        <end position="336"/>
    </location>
    <ligand>
        <name>4-amino-2-methyl-5-(diphosphooxymethyl)pyrimidine</name>
        <dbReference type="ChEBI" id="CHEBI:57841"/>
    </ligand>
</feature>
<feature type="binding site" evidence="13">
    <location>
        <position position="405"/>
    </location>
    <ligand>
        <name>4-amino-2-methyl-5-(diphosphooxymethyl)pyrimidine</name>
        <dbReference type="ChEBI" id="CHEBI:57841"/>
    </ligand>
</feature>
<comment type="function">
    <text evidence="13">Condenses 4-methyl-5-(beta-hydroxyethyl)thiazole monophosphate (THZ-P) and 2-methyl-4-amino-5-hydroxymethyl pyrimidine pyrophosphate (HMP-PP) to form thiamine monophosphate (TMP).</text>
</comment>
<reference evidence="16 17" key="1">
    <citation type="submission" date="2019-03" db="EMBL/GenBank/DDBJ databases">
        <title>Genomic Encyclopedia of Type Strains, Phase IV (KMG-IV): sequencing the most valuable type-strain genomes for metagenomic binning, comparative biology and taxonomic classification.</title>
        <authorList>
            <person name="Goeker M."/>
        </authorList>
    </citation>
    <scope>NUCLEOTIDE SEQUENCE [LARGE SCALE GENOMIC DNA]</scope>
    <source>
        <strain evidence="16 17">DSM 18577</strain>
    </source>
</reference>
<dbReference type="GO" id="GO:0000287">
    <property type="term" value="F:magnesium ion binding"/>
    <property type="evidence" value="ECO:0007669"/>
    <property type="project" value="UniProtKB-UniRule"/>
</dbReference>
<dbReference type="EMBL" id="SMGD01000017">
    <property type="protein sequence ID" value="TCK46642.1"/>
    <property type="molecule type" value="Genomic_DNA"/>
</dbReference>
<keyword evidence="4" id="KW-0547">Nucleotide-binding</keyword>
<feature type="binding site" evidence="13">
    <location>
        <begin position="483"/>
        <end position="484"/>
    </location>
    <ligand>
        <name>2-[(2R,5Z)-2-carboxy-4-methylthiazol-5(2H)-ylidene]ethyl phosphate</name>
        <dbReference type="ChEBI" id="CHEBI:62899"/>
    </ligand>
</feature>